<gene>
    <name evidence="1" type="ORF">ANCCAN_08907</name>
</gene>
<dbReference type="AlphaFoldDB" id="A0A368GQA2"/>
<protein>
    <submittedName>
        <fullName evidence="1">Uncharacterized protein</fullName>
    </submittedName>
</protein>
<reference evidence="1 2" key="1">
    <citation type="submission" date="2014-10" db="EMBL/GenBank/DDBJ databases">
        <title>Draft genome of the hookworm Ancylostoma caninum.</title>
        <authorList>
            <person name="Mitreva M."/>
        </authorList>
    </citation>
    <scope>NUCLEOTIDE SEQUENCE [LARGE SCALE GENOMIC DNA]</scope>
    <source>
        <strain evidence="1 2">Baltimore</strain>
    </source>
</reference>
<keyword evidence="2" id="KW-1185">Reference proteome</keyword>
<evidence type="ECO:0000313" key="2">
    <source>
        <dbReference type="Proteomes" id="UP000252519"/>
    </source>
</evidence>
<sequence>MGGGMRYARSCTNQGGMALCLELQPLIIRLAEIIQADETNCDIRRSSQEAQLMVIKAIKYEAEHPNEADASRPRGRCADS</sequence>
<dbReference type="Proteomes" id="UP000252519">
    <property type="component" value="Unassembled WGS sequence"/>
</dbReference>
<organism evidence="1 2">
    <name type="scientific">Ancylostoma caninum</name>
    <name type="common">Dog hookworm</name>
    <dbReference type="NCBI Taxonomy" id="29170"/>
    <lineage>
        <taxon>Eukaryota</taxon>
        <taxon>Metazoa</taxon>
        <taxon>Ecdysozoa</taxon>
        <taxon>Nematoda</taxon>
        <taxon>Chromadorea</taxon>
        <taxon>Rhabditida</taxon>
        <taxon>Rhabditina</taxon>
        <taxon>Rhabditomorpha</taxon>
        <taxon>Strongyloidea</taxon>
        <taxon>Ancylostomatidae</taxon>
        <taxon>Ancylostomatinae</taxon>
        <taxon>Ancylostoma</taxon>
    </lineage>
</organism>
<evidence type="ECO:0000313" key="1">
    <source>
        <dbReference type="EMBL" id="RCN45097.1"/>
    </source>
</evidence>
<accession>A0A368GQA2</accession>
<dbReference type="EMBL" id="JOJR01000111">
    <property type="protein sequence ID" value="RCN45097.1"/>
    <property type="molecule type" value="Genomic_DNA"/>
</dbReference>
<proteinExistence type="predicted"/>
<comment type="caution">
    <text evidence="1">The sequence shown here is derived from an EMBL/GenBank/DDBJ whole genome shotgun (WGS) entry which is preliminary data.</text>
</comment>
<name>A0A368GQA2_ANCCA</name>